<gene>
    <name evidence="1" type="ORF">FHS09_001670</name>
</gene>
<dbReference type="EMBL" id="JACHWZ010000006">
    <property type="protein sequence ID" value="MBB3060850.1"/>
    <property type="molecule type" value="Genomic_DNA"/>
</dbReference>
<keyword evidence="2" id="KW-1185">Reference proteome</keyword>
<name>A0A7W4ZA34_9GAMM</name>
<reference evidence="1 2" key="1">
    <citation type="submission" date="2020-08" db="EMBL/GenBank/DDBJ databases">
        <title>Genomic Encyclopedia of Type Strains, Phase III (KMG-III): the genomes of soil and plant-associated and newly described type strains.</title>
        <authorList>
            <person name="Whitman W."/>
        </authorList>
    </citation>
    <scope>NUCLEOTIDE SEQUENCE [LARGE SCALE GENOMIC DNA]</scope>
    <source>
        <strain evidence="1 2">CECT 8799</strain>
    </source>
</reference>
<evidence type="ECO:0000313" key="2">
    <source>
        <dbReference type="Proteomes" id="UP000535937"/>
    </source>
</evidence>
<dbReference type="RefSeq" id="WP_183458648.1">
    <property type="nucleotide sequence ID" value="NZ_JACHWZ010000006.1"/>
</dbReference>
<proteinExistence type="predicted"/>
<comment type="caution">
    <text evidence="1">The sequence shown here is derived from an EMBL/GenBank/DDBJ whole genome shotgun (WGS) entry which is preliminary data.</text>
</comment>
<sequence>MTDHSVSNVVDLFTGEPIETSASRRFIRLSPELDGLEMLYSNSSSGSDLYSLKILCWGLKANGEVVGLVPWLNAIVPCPDIKDPLDGRFEGYYDPGIEEIFHDAPIHKIVELETAAEYFEFENSRAEEVIQEIPDTIGTHGVFMDAQRENLTLTEVVSWRLYANGDIHGMLIDHDNVETTPVLPGDHCLYPAQEAEGFRYFFQHHIANKIKSEDPEALAAIAALVTSP</sequence>
<protein>
    <submittedName>
        <fullName evidence="1">Uncharacterized protein</fullName>
    </submittedName>
</protein>
<evidence type="ECO:0000313" key="1">
    <source>
        <dbReference type="EMBL" id="MBB3060850.1"/>
    </source>
</evidence>
<accession>A0A7W4ZA34</accession>
<dbReference type="Proteomes" id="UP000535937">
    <property type="component" value="Unassembled WGS sequence"/>
</dbReference>
<organism evidence="1 2">
    <name type="scientific">Microbulbifer rhizosphaerae</name>
    <dbReference type="NCBI Taxonomy" id="1562603"/>
    <lineage>
        <taxon>Bacteria</taxon>
        <taxon>Pseudomonadati</taxon>
        <taxon>Pseudomonadota</taxon>
        <taxon>Gammaproteobacteria</taxon>
        <taxon>Cellvibrionales</taxon>
        <taxon>Microbulbiferaceae</taxon>
        <taxon>Microbulbifer</taxon>
    </lineage>
</organism>
<dbReference type="AlphaFoldDB" id="A0A7W4ZA34"/>